<dbReference type="PRINTS" id="PR01838">
    <property type="entry name" value="NCAMFAMILY"/>
</dbReference>
<feature type="domain" description="Ig-like" evidence="12">
    <location>
        <begin position="410"/>
        <end position="504"/>
    </location>
</feature>
<evidence type="ECO:0000256" key="11">
    <source>
        <dbReference type="SAM" id="Phobius"/>
    </source>
</evidence>
<dbReference type="InterPro" id="IPR009138">
    <property type="entry name" value="Neural_cell_adh"/>
</dbReference>
<dbReference type="GO" id="GO:0005886">
    <property type="term" value="C:plasma membrane"/>
    <property type="evidence" value="ECO:0007669"/>
    <property type="project" value="UniProtKB-ARBA"/>
</dbReference>
<evidence type="ECO:0000256" key="8">
    <source>
        <dbReference type="ARBA" id="ARBA00023180"/>
    </source>
</evidence>
<name>A0A8X6TU01_NEPPI</name>
<dbReference type="Pfam" id="PF13927">
    <property type="entry name" value="Ig_3"/>
    <property type="match status" value="3"/>
</dbReference>
<keyword evidence="5 11" id="KW-1133">Transmembrane helix</keyword>
<dbReference type="GO" id="GO:0043025">
    <property type="term" value="C:neuronal cell body"/>
    <property type="evidence" value="ECO:0007669"/>
    <property type="project" value="TreeGrafter"/>
</dbReference>
<evidence type="ECO:0000259" key="12">
    <source>
        <dbReference type="PROSITE" id="PS50835"/>
    </source>
</evidence>
<gene>
    <name evidence="14" type="primary">FAS2</name>
    <name evidence="14" type="ORF">NPIL_373891</name>
</gene>
<dbReference type="InterPro" id="IPR036179">
    <property type="entry name" value="Ig-like_dom_sf"/>
</dbReference>
<keyword evidence="4" id="KW-0130">Cell adhesion</keyword>
<dbReference type="Pfam" id="PF07354">
    <property type="entry name" value="Sp38"/>
    <property type="match status" value="1"/>
</dbReference>
<feature type="compositionally biased region" description="Basic and acidic residues" evidence="10">
    <location>
        <begin position="883"/>
        <end position="897"/>
    </location>
</feature>
<evidence type="ECO:0000256" key="5">
    <source>
        <dbReference type="ARBA" id="ARBA00022989"/>
    </source>
</evidence>
<dbReference type="GO" id="GO:0008046">
    <property type="term" value="F:axon guidance receptor activity"/>
    <property type="evidence" value="ECO:0007669"/>
    <property type="project" value="TreeGrafter"/>
</dbReference>
<dbReference type="SMART" id="SM00409">
    <property type="entry name" value="IG"/>
    <property type="match status" value="5"/>
</dbReference>
<organism evidence="14 15">
    <name type="scientific">Nephila pilipes</name>
    <name type="common">Giant wood spider</name>
    <name type="synonym">Nephila maculata</name>
    <dbReference type="NCBI Taxonomy" id="299642"/>
    <lineage>
        <taxon>Eukaryota</taxon>
        <taxon>Metazoa</taxon>
        <taxon>Ecdysozoa</taxon>
        <taxon>Arthropoda</taxon>
        <taxon>Chelicerata</taxon>
        <taxon>Arachnida</taxon>
        <taxon>Araneae</taxon>
        <taxon>Araneomorphae</taxon>
        <taxon>Entelegynae</taxon>
        <taxon>Araneoidea</taxon>
        <taxon>Nephilidae</taxon>
        <taxon>Nephila</taxon>
    </lineage>
</organism>
<dbReference type="PANTHER" id="PTHR45080:SF8">
    <property type="entry name" value="IG-LIKE DOMAIN-CONTAINING PROTEIN"/>
    <property type="match status" value="1"/>
</dbReference>
<feature type="region of interest" description="Disordered" evidence="10">
    <location>
        <begin position="833"/>
        <end position="913"/>
    </location>
</feature>
<dbReference type="InterPro" id="IPR003599">
    <property type="entry name" value="Ig_sub"/>
</dbReference>
<feature type="transmembrane region" description="Helical" evidence="11">
    <location>
        <begin position="751"/>
        <end position="775"/>
    </location>
</feature>
<dbReference type="PANTHER" id="PTHR45080">
    <property type="entry name" value="CONTACTIN 5"/>
    <property type="match status" value="1"/>
</dbReference>
<keyword evidence="8" id="KW-0325">Glycoprotein</keyword>
<protein>
    <submittedName>
        <fullName evidence="14">Fasciclin-2</fullName>
    </submittedName>
</protein>
<dbReference type="OrthoDB" id="10056271at2759"/>
<dbReference type="InterPro" id="IPR007110">
    <property type="entry name" value="Ig-like_dom"/>
</dbReference>
<dbReference type="EMBL" id="BMAW01064220">
    <property type="protein sequence ID" value="GFT44021.1"/>
    <property type="molecule type" value="Genomic_DNA"/>
</dbReference>
<evidence type="ECO:0000256" key="9">
    <source>
        <dbReference type="ARBA" id="ARBA00023319"/>
    </source>
</evidence>
<dbReference type="GO" id="GO:0007156">
    <property type="term" value="P:homophilic cell adhesion via plasma membrane adhesion molecules"/>
    <property type="evidence" value="ECO:0007669"/>
    <property type="project" value="TreeGrafter"/>
</dbReference>
<dbReference type="InterPro" id="IPR003598">
    <property type="entry name" value="Ig_sub2"/>
</dbReference>
<dbReference type="CDD" id="cd00096">
    <property type="entry name" value="Ig"/>
    <property type="match status" value="1"/>
</dbReference>
<feature type="compositionally biased region" description="Polar residues" evidence="10">
    <location>
        <begin position="900"/>
        <end position="913"/>
    </location>
</feature>
<feature type="domain" description="Ig-like" evidence="12">
    <location>
        <begin position="35"/>
        <end position="119"/>
    </location>
</feature>
<keyword evidence="15" id="KW-1185">Reference proteome</keyword>
<sequence length="913" mass="101542">MRDFKRIGLLLFVAISGYLVIVIEGAKVSKLIINPSGQTQSQPAGKGFGLTCQGDAEDPDLFTEMKWVGPKGELVEGSSGPIEVSKAGSLLLLMFREPTTEDSGAYNCSAVYDSIDRLNTGIQLVFYQDITWEDCPTKQALVIQTDGKIRCRVSANPPATITWQKDNQILSDRYIIENDGIKVTGATEEDKGEFSLRAMVQQTGKFQDRVIKVEVHVPPEIIELDDKLEATEGNEAMLRCQASGFPRPAYAWFDPDQRDLSTTEGHVVDTDTGTLIINSVKRENKGRYTCWAKNPAGDAKRSVDLSVIVKPEIKKFDNITSVENEQATFECRAFGDPLPELSIRKEGQDRPFDEEDDRVTVSKRNEADEAVITLTIERTMRSDDGLYYCAGENKGAHVERAGHLTVEFSPVMSSTPDTSVKTWNGNPVNLTCIAEAIPNATITWSFNGRKIQDDEMYTIYGRSAHSNLLVRPSGDIRSAQSVYGVYRCQAENNHGEQFINIELQEARKPSELRDIKNVKSTATTLTFEFEGPMDDGGLPIRAYVVKYYEENEPYEDAIVQEWSEGFPYVLENLKPRTAYKFRFAARNEVGVGDWSDERRILTPAEAAPEPPKFITPGGNVSTYPDSFQIRWTVPLDNGRKIDFFDLRYFEAEKKDGIWRRVGDTVSKVVKNWENAPMYEMTRLKPNTFYKVEVRAHNNIGYSLDATMVFQTAADPSKGTQGRSHIHMPGSEHEHQSNGYQGTVPSSLSTGAILAIIVAIALVIIIIVDITCYVRYHWGLVFFLRSRVCAKPMVNEKAKEAALEDGKGGGNDANTNNGNVKIDVNSVAVTEKGDNFEKKTRTEVDNPAFDKEKEPFKVNEEAEKDNEGEVANEDTPMILSAGAKDTKANDGTADDVKNKSPKGSKSSIAKDSLV</sequence>
<dbReference type="PROSITE" id="PS50835">
    <property type="entry name" value="IG_LIKE"/>
    <property type="match status" value="4"/>
</dbReference>
<dbReference type="Pfam" id="PF00041">
    <property type="entry name" value="fn3"/>
    <property type="match status" value="2"/>
</dbReference>
<dbReference type="SMART" id="SM00408">
    <property type="entry name" value="IGc2"/>
    <property type="match status" value="4"/>
</dbReference>
<evidence type="ECO:0000256" key="1">
    <source>
        <dbReference type="ARBA" id="ARBA00004167"/>
    </source>
</evidence>
<dbReference type="Proteomes" id="UP000887013">
    <property type="component" value="Unassembled WGS sequence"/>
</dbReference>
<dbReference type="InterPro" id="IPR050958">
    <property type="entry name" value="Cell_Adh-Cytoskel_Orgn"/>
</dbReference>
<dbReference type="InterPro" id="IPR013783">
    <property type="entry name" value="Ig-like_fold"/>
</dbReference>
<evidence type="ECO:0000256" key="4">
    <source>
        <dbReference type="ARBA" id="ARBA00022889"/>
    </source>
</evidence>
<keyword evidence="9" id="KW-0393">Immunoglobulin domain</keyword>
<feature type="domain" description="Ig-like" evidence="12">
    <location>
        <begin position="219"/>
        <end position="306"/>
    </location>
</feature>
<evidence type="ECO:0000256" key="2">
    <source>
        <dbReference type="ARBA" id="ARBA00022692"/>
    </source>
</evidence>
<dbReference type="PROSITE" id="PS50853">
    <property type="entry name" value="FN3"/>
    <property type="match status" value="2"/>
</dbReference>
<evidence type="ECO:0000259" key="13">
    <source>
        <dbReference type="PROSITE" id="PS50853"/>
    </source>
</evidence>
<keyword evidence="2 11" id="KW-0812">Transmembrane</keyword>
<comment type="caution">
    <text evidence="14">The sequence shown here is derived from an EMBL/GenBank/DDBJ whole genome shotgun (WGS) entry which is preliminary data.</text>
</comment>
<keyword evidence="6 11" id="KW-0472">Membrane</keyword>
<dbReference type="FunFam" id="2.60.40.10:FF:000032">
    <property type="entry name" value="palladin isoform X1"/>
    <property type="match status" value="1"/>
</dbReference>
<evidence type="ECO:0000313" key="15">
    <source>
        <dbReference type="Proteomes" id="UP000887013"/>
    </source>
</evidence>
<dbReference type="GO" id="GO:0050808">
    <property type="term" value="P:synapse organization"/>
    <property type="evidence" value="ECO:0007669"/>
    <property type="project" value="TreeGrafter"/>
</dbReference>
<dbReference type="SUPFAM" id="SSF48726">
    <property type="entry name" value="Immunoglobulin"/>
    <property type="match status" value="5"/>
</dbReference>
<evidence type="ECO:0000256" key="3">
    <source>
        <dbReference type="ARBA" id="ARBA00022729"/>
    </source>
</evidence>
<dbReference type="CDD" id="cd00063">
    <property type="entry name" value="FN3"/>
    <property type="match status" value="2"/>
</dbReference>
<dbReference type="SMART" id="SM00060">
    <property type="entry name" value="FN3"/>
    <property type="match status" value="2"/>
</dbReference>
<feature type="transmembrane region" description="Helical" evidence="11">
    <location>
        <begin position="7"/>
        <end position="26"/>
    </location>
</feature>
<proteinExistence type="predicted"/>
<feature type="domain" description="Ig-like" evidence="12">
    <location>
        <begin position="311"/>
        <end position="405"/>
    </location>
</feature>
<dbReference type="InterPro" id="IPR048806">
    <property type="entry name" value="ZPBP1/2_N"/>
</dbReference>
<reference evidence="14" key="1">
    <citation type="submission" date="2020-08" db="EMBL/GenBank/DDBJ databases">
        <title>Multicomponent nature underlies the extraordinary mechanical properties of spider dragline silk.</title>
        <authorList>
            <person name="Kono N."/>
            <person name="Nakamura H."/>
            <person name="Mori M."/>
            <person name="Yoshida Y."/>
            <person name="Ohtoshi R."/>
            <person name="Malay A.D."/>
            <person name="Moran D.A.P."/>
            <person name="Tomita M."/>
            <person name="Numata K."/>
            <person name="Arakawa K."/>
        </authorList>
    </citation>
    <scope>NUCLEOTIDE SEQUENCE</scope>
</reference>
<feature type="domain" description="Fibronectin type-III" evidence="13">
    <location>
        <begin position="508"/>
        <end position="605"/>
    </location>
</feature>
<dbReference type="InterPro" id="IPR003961">
    <property type="entry name" value="FN3_dom"/>
</dbReference>
<dbReference type="SUPFAM" id="SSF49265">
    <property type="entry name" value="Fibronectin type III"/>
    <property type="match status" value="1"/>
</dbReference>
<dbReference type="Pfam" id="PF13895">
    <property type="entry name" value="Ig_2"/>
    <property type="match status" value="1"/>
</dbReference>
<keyword evidence="7" id="KW-1015">Disulfide bond</keyword>
<dbReference type="AlphaFoldDB" id="A0A8X6TU01"/>
<keyword evidence="3" id="KW-0732">Signal</keyword>
<evidence type="ECO:0000256" key="10">
    <source>
        <dbReference type="SAM" id="MobiDB-lite"/>
    </source>
</evidence>
<evidence type="ECO:0000313" key="14">
    <source>
        <dbReference type="EMBL" id="GFT44021.1"/>
    </source>
</evidence>
<accession>A0A8X6TU01</accession>
<evidence type="ECO:0000256" key="6">
    <source>
        <dbReference type="ARBA" id="ARBA00023136"/>
    </source>
</evidence>
<dbReference type="InterPro" id="IPR036116">
    <property type="entry name" value="FN3_sf"/>
</dbReference>
<evidence type="ECO:0000256" key="7">
    <source>
        <dbReference type="ARBA" id="ARBA00023157"/>
    </source>
</evidence>
<dbReference type="GO" id="GO:0030424">
    <property type="term" value="C:axon"/>
    <property type="evidence" value="ECO:0007669"/>
    <property type="project" value="TreeGrafter"/>
</dbReference>
<feature type="domain" description="Fibronectin type-III" evidence="13">
    <location>
        <begin position="607"/>
        <end position="715"/>
    </location>
</feature>
<feature type="region of interest" description="Disordered" evidence="10">
    <location>
        <begin position="714"/>
        <end position="741"/>
    </location>
</feature>
<comment type="subcellular location">
    <subcellularLocation>
        <location evidence="1">Membrane</location>
        <topology evidence="1">Single-pass membrane protein</topology>
    </subcellularLocation>
</comment>
<feature type="compositionally biased region" description="Basic and acidic residues" evidence="10">
    <location>
        <begin position="833"/>
        <end position="866"/>
    </location>
</feature>
<dbReference type="Gene3D" id="2.60.40.10">
    <property type="entry name" value="Immunoglobulins"/>
    <property type="match status" value="6"/>
</dbReference>